<sequence length="98" mass="11170">MPELVVLRLPIRVKDDHGDRLLVDRRPRDSRPRQDGAPVVQIELAAFAGCEIERFVGSHMGRRVAVAPTLDRRFVRLANRANLEEDDFGWILHPVPVP</sequence>
<protein>
    <submittedName>
        <fullName evidence="1">Uncharacterized protein</fullName>
    </submittedName>
</protein>
<keyword evidence="2" id="KW-1185">Reference proteome</keyword>
<dbReference type="EMBL" id="CP058531">
    <property type="protein sequence ID" value="QLG29917.1"/>
    <property type="molecule type" value="Genomic_DNA"/>
</dbReference>
<dbReference type="Proteomes" id="UP000509750">
    <property type="component" value="Plasmid unnamed2"/>
</dbReference>
<accession>A0A7D5KGM5</accession>
<dbReference type="KEGG" id="halg:HUG10_20120"/>
<evidence type="ECO:0000313" key="2">
    <source>
        <dbReference type="Proteomes" id="UP000509750"/>
    </source>
</evidence>
<organism evidence="1 2">
    <name type="scientific">Halorarum halophilum</name>
    <dbReference type="NCBI Taxonomy" id="2743090"/>
    <lineage>
        <taxon>Archaea</taxon>
        <taxon>Methanobacteriati</taxon>
        <taxon>Methanobacteriota</taxon>
        <taxon>Stenosarchaea group</taxon>
        <taxon>Halobacteria</taxon>
        <taxon>Halobacteriales</taxon>
        <taxon>Haloferacaceae</taxon>
        <taxon>Halorarum</taxon>
    </lineage>
</organism>
<reference evidence="1 2" key="1">
    <citation type="submission" date="2020-07" db="EMBL/GenBank/DDBJ databases">
        <title>Gai3-2, isolated from salt lake.</title>
        <authorList>
            <person name="Cui H."/>
            <person name="Shi X."/>
        </authorList>
    </citation>
    <scope>NUCLEOTIDE SEQUENCE [LARGE SCALE GENOMIC DNA]</scope>
    <source>
        <strain evidence="1 2">Gai3-2</strain>
        <plasmid evidence="1 2">unnamed2</plasmid>
    </source>
</reference>
<gene>
    <name evidence="1" type="ORF">HUG10_20120</name>
</gene>
<dbReference type="AlphaFoldDB" id="A0A7D5KGM5"/>
<geneLocation type="plasmid" evidence="1 2">
    <name>unnamed2</name>
</geneLocation>
<evidence type="ECO:0000313" key="1">
    <source>
        <dbReference type="EMBL" id="QLG29917.1"/>
    </source>
</evidence>
<keyword evidence="1" id="KW-0614">Plasmid</keyword>
<proteinExistence type="predicted"/>
<name>A0A7D5KGM5_9EURY</name>